<comment type="caution">
    <text evidence="1">The sequence shown here is derived from an EMBL/GenBank/DDBJ whole genome shotgun (WGS) entry which is preliminary data.</text>
</comment>
<name>A0A820BEL5_9BILA</name>
<proteinExistence type="predicted"/>
<evidence type="ECO:0000313" key="2">
    <source>
        <dbReference type="Proteomes" id="UP000663836"/>
    </source>
</evidence>
<dbReference type="AlphaFoldDB" id="A0A820BEL5"/>
<gene>
    <name evidence="1" type="ORF">JBS370_LOCUS36044</name>
</gene>
<dbReference type="EMBL" id="CAJOBD010013517">
    <property type="protein sequence ID" value="CAF4191398.1"/>
    <property type="molecule type" value="Genomic_DNA"/>
</dbReference>
<feature type="non-terminal residue" evidence="1">
    <location>
        <position position="1"/>
    </location>
</feature>
<organism evidence="1 2">
    <name type="scientific">Rotaria sordida</name>
    <dbReference type="NCBI Taxonomy" id="392033"/>
    <lineage>
        <taxon>Eukaryota</taxon>
        <taxon>Metazoa</taxon>
        <taxon>Spiralia</taxon>
        <taxon>Gnathifera</taxon>
        <taxon>Rotifera</taxon>
        <taxon>Eurotatoria</taxon>
        <taxon>Bdelloidea</taxon>
        <taxon>Philodinida</taxon>
        <taxon>Philodinidae</taxon>
        <taxon>Rotaria</taxon>
    </lineage>
</organism>
<protein>
    <submittedName>
        <fullName evidence="1">Uncharacterized protein</fullName>
    </submittedName>
</protein>
<dbReference type="Proteomes" id="UP000663836">
    <property type="component" value="Unassembled WGS sequence"/>
</dbReference>
<evidence type="ECO:0000313" key="1">
    <source>
        <dbReference type="EMBL" id="CAF4191398.1"/>
    </source>
</evidence>
<sequence>AHRVVLGTQMEHLEHVPERIGSGNTCRFGIWDHYFGIFRNILGAMENPIILLNRAHQVVLGTQLEHLEHVPERIGGGITCRQVINNDKNNQQVGQNVPPPLLNNNNNVQQLNHLELNSRSKEKHSFLYFF</sequence>
<reference evidence="1" key="1">
    <citation type="submission" date="2021-02" db="EMBL/GenBank/DDBJ databases">
        <authorList>
            <person name="Nowell W R."/>
        </authorList>
    </citation>
    <scope>NUCLEOTIDE SEQUENCE</scope>
</reference>
<accession>A0A820BEL5</accession>